<evidence type="ECO:0000313" key="1">
    <source>
        <dbReference type="EMBL" id="VVO45427.1"/>
    </source>
</evidence>
<accession>A0A5E7G4P5</accession>
<protein>
    <submittedName>
        <fullName evidence="1">Uncharacterized protein</fullName>
    </submittedName>
</protein>
<evidence type="ECO:0000313" key="2">
    <source>
        <dbReference type="Proteomes" id="UP000379480"/>
    </source>
</evidence>
<sequence length="158" mass="17327">MRCSNLGWINEALEVSADHRFQVLRAVVNERLGLKNPGVVDQDIDLAEGLDGGLEQPLGGIRLGNVARHADEARGVAQLLGRFAQTLFSASVADHVVALLQISLCQAQANTARRAGDYYSSWRVHVGYLQKLGFIGCPRALFLKELLGLNSLYFFTFV</sequence>
<organism evidence="1 2">
    <name type="scientific">Pseudomonas fluorescens</name>
    <dbReference type="NCBI Taxonomy" id="294"/>
    <lineage>
        <taxon>Bacteria</taxon>
        <taxon>Pseudomonadati</taxon>
        <taxon>Pseudomonadota</taxon>
        <taxon>Gammaproteobacteria</taxon>
        <taxon>Pseudomonadales</taxon>
        <taxon>Pseudomonadaceae</taxon>
        <taxon>Pseudomonas</taxon>
    </lineage>
</organism>
<dbReference type="Proteomes" id="UP000379480">
    <property type="component" value="Unassembled WGS sequence"/>
</dbReference>
<reference evidence="1 2" key="1">
    <citation type="submission" date="2019-09" db="EMBL/GenBank/DDBJ databases">
        <authorList>
            <person name="Chandra G."/>
            <person name="Truman W A."/>
        </authorList>
    </citation>
    <scope>NUCLEOTIDE SEQUENCE [LARGE SCALE GENOMIC DNA]</scope>
    <source>
        <strain evidence="1">PS723</strain>
    </source>
</reference>
<name>A0A5E7G4P5_PSEFL</name>
<dbReference type="EMBL" id="CABVHY010000116">
    <property type="protein sequence ID" value="VVO45427.1"/>
    <property type="molecule type" value="Genomic_DNA"/>
</dbReference>
<gene>
    <name evidence="1" type="ORF">PS723_06619</name>
</gene>
<proteinExistence type="predicted"/>
<dbReference type="AlphaFoldDB" id="A0A5E7G4P5"/>